<feature type="domain" description="SF4 helicase" evidence="2">
    <location>
        <begin position="165"/>
        <end position="433"/>
    </location>
</feature>
<accession>A0A023W6D0</accession>
<comment type="subunit">
    <text evidence="1">Homohexamer. The homohexamer is a trimer of asymmetric dimers. Interacts with the DNA primase; this interaction forms the active primosome complex, which is composed of 6 helicase and 1 primase subunits and expresses full helicase and primase activities. Interacts (via C-terminus) with the helicase assembly factor; this interaction brings about the rapid assembly of the helicase onto ssDNA. Part of the replicase complex that includes the DNA polymerase, the polymerase clamp, the clamp loader complex, the single-stranded DNA binding protein, the primase, the DnaB-like replicative helicase and the helicase assembly factor.</text>
</comment>
<keyword evidence="1" id="KW-1194">Viral DNA replication</keyword>
<dbReference type="PANTHER" id="PTHR30153">
    <property type="entry name" value="REPLICATIVE DNA HELICASE DNAB"/>
    <property type="match status" value="1"/>
</dbReference>
<dbReference type="Pfam" id="PF03796">
    <property type="entry name" value="DnaB_C"/>
    <property type="match status" value="1"/>
</dbReference>
<dbReference type="InterPro" id="IPR046393">
    <property type="entry name" value="Helic_T4"/>
</dbReference>
<gene>
    <name evidence="3" type="ORF">PS2_037</name>
</gene>
<dbReference type="GO" id="GO:0003677">
    <property type="term" value="F:DNA binding"/>
    <property type="evidence" value="ECO:0007669"/>
    <property type="project" value="UniProtKB-KW"/>
</dbReference>
<evidence type="ECO:0000313" key="3">
    <source>
        <dbReference type="EMBL" id="AHY25287.1"/>
    </source>
</evidence>
<dbReference type="GO" id="GO:0005524">
    <property type="term" value="F:ATP binding"/>
    <property type="evidence" value="ECO:0007669"/>
    <property type="project" value="UniProtKB-UniRule"/>
</dbReference>
<dbReference type="InterPro" id="IPR027417">
    <property type="entry name" value="P-loop_NTPase"/>
</dbReference>
<dbReference type="EC" id="3.6.4.-" evidence="1"/>
<name>A0A023W6D0_9CAUD</name>
<dbReference type="HAMAP" id="MF_04155">
    <property type="entry name" value="Helic_T4"/>
    <property type="match status" value="1"/>
</dbReference>
<dbReference type="Gene3D" id="3.40.50.300">
    <property type="entry name" value="P-loop containing nucleotide triphosphate hydrolases"/>
    <property type="match status" value="1"/>
</dbReference>
<keyword evidence="1" id="KW-0547">Nucleotide-binding</keyword>
<dbReference type="Proteomes" id="UP000024445">
    <property type="component" value="Segment"/>
</dbReference>
<comment type="function">
    <text evidence="1">ATP-dependent DNA helicase essential for viral DNA replication and recombination. The helicase moves 5' -&gt; 3' on the lagging strand template, unwinding the DNA duplex ahead of the leading strand polymerase at the replication fork and generating ssDNA for both leading and lagging strand synthesis. Interaction with the primase allows the primase to initiate lagging strand synthesis and fully activates the helicase. Loaded by the helicase assembly factor on replication forks that begin at discrete replication origin sequences, as well as on forks that are created during recombination.</text>
</comment>
<feature type="binding site" evidence="1">
    <location>
        <begin position="197"/>
        <end position="204"/>
    </location>
    <ligand>
        <name>ATP</name>
        <dbReference type="ChEBI" id="CHEBI:30616"/>
    </ligand>
</feature>
<keyword evidence="1 3" id="KW-0347">Helicase</keyword>
<dbReference type="GO" id="GO:0003678">
    <property type="term" value="F:DNA helicase activity"/>
    <property type="evidence" value="ECO:0007669"/>
    <property type="project" value="UniProtKB-UniRule"/>
</dbReference>
<dbReference type="PANTHER" id="PTHR30153:SF2">
    <property type="entry name" value="REPLICATIVE DNA HELICASE"/>
    <property type="match status" value="1"/>
</dbReference>
<dbReference type="SUPFAM" id="SSF52540">
    <property type="entry name" value="P-loop containing nucleoside triphosphate hydrolases"/>
    <property type="match status" value="1"/>
</dbReference>
<keyword evidence="1" id="KW-0235">DNA replication</keyword>
<dbReference type="GO" id="GO:0039686">
    <property type="term" value="P:bidirectional double-stranded viral DNA replication"/>
    <property type="evidence" value="ECO:0007669"/>
    <property type="project" value="InterPro"/>
</dbReference>
<dbReference type="EMBL" id="KJ025957">
    <property type="protein sequence ID" value="AHY25287.1"/>
    <property type="molecule type" value="Genomic_DNA"/>
</dbReference>
<dbReference type="InterPro" id="IPR007694">
    <property type="entry name" value="DNA_helicase_DnaB-like_C"/>
</dbReference>
<dbReference type="GO" id="GO:0016787">
    <property type="term" value="F:hydrolase activity"/>
    <property type="evidence" value="ECO:0007669"/>
    <property type="project" value="UniProtKB-KW"/>
</dbReference>
<keyword evidence="1" id="KW-0378">Hydrolase</keyword>
<comment type="similarity">
    <text evidence="1">Belongs to the helicase family. DnaB subfamily.</text>
</comment>
<evidence type="ECO:0000256" key="1">
    <source>
        <dbReference type="HAMAP-Rule" id="MF_04155"/>
    </source>
</evidence>
<evidence type="ECO:0000313" key="4">
    <source>
        <dbReference type="Proteomes" id="UP000024445"/>
    </source>
</evidence>
<dbReference type="PROSITE" id="PS51199">
    <property type="entry name" value="SF4_HELICASE"/>
    <property type="match status" value="1"/>
</dbReference>
<dbReference type="GeneID" id="19484925"/>
<proteinExistence type="inferred from homology"/>
<protein>
    <recommendedName>
        <fullName evidence="1">DnaB-like replicative helicase</fullName>
        <ecNumber evidence="1">3.6.4.-</ecNumber>
    </recommendedName>
</protein>
<dbReference type="GO" id="GO:0006260">
    <property type="term" value="P:DNA replication"/>
    <property type="evidence" value="ECO:0007669"/>
    <property type="project" value="UniProtKB-KW"/>
</dbReference>
<keyword evidence="1" id="KW-0238">DNA-binding</keyword>
<sequence length="476" mass="53298">MVETILSHLVFNPSYFQKVWPYMAPDYFEPGPARNLFKIIDKHVAEYNSQPSMTAIEVALNKSNLGEVEFENTKSLTHELKELPENLDWLVAETEKYVKDRAMYNALSRAVEIQSNAELPPEKRDKRIPEPGVITEIMQKALAISFDTSVGHDWAEDYADRFRSYFEKTAKVPFSIPILNKITKGGAERGTLNILMAGVNVGKSLGLCSLAADYLKEGFNVLYISMEMAERVCAKRIDANILDISLDELDDGVVGFKEYEARMKRACSGKIGKLIVKQYPTAGANANTFRALLNELKLKKGFVPDIIMVDYLGICASTRVRGGENTYILVKSIAEELRGLAVETNTVMWSGAQTGKGSWESSDLNMSDVAESAGLPATADFMLGVVEIDELAQQGLQQFIQIKSRYGDKNYIKHFKLGVKKGNQRWYETDDTKALAAQQPNVQEAYGAMNIQDHEDRALLNNKRSTVDNLVEQLQF</sequence>
<dbReference type="KEGG" id="vg:19484925"/>
<dbReference type="RefSeq" id="YP_009030084.1">
    <property type="nucleotide sequence ID" value="NC_024121.1"/>
</dbReference>
<organism evidence="3 4">
    <name type="scientific">Serratia phage PS2</name>
    <dbReference type="NCBI Taxonomy" id="1481112"/>
    <lineage>
        <taxon>Viruses</taxon>
        <taxon>Duplodnaviria</taxon>
        <taxon>Heunggongvirae</taxon>
        <taxon>Uroviricota</taxon>
        <taxon>Caudoviricetes</taxon>
        <taxon>Muldoonvirus</taxon>
        <taxon>Muldoonvirus PS2</taxon>
    </lineage>
</organism>
<keyword evidence="4" id="KW-1185">Reference proteome</keyword>
<evidence type="ECO:0000259" key="2">
    <source>
        <dbReference type="PROSITE" id="PS51199"/>
    </source>
</evidence>
<dbReference type="OrthoDB" id="2035at10239"/>
<keyword evidence="1" id="KW-0067">ATP-binding</keyword>
<reference evidence="3 4" key="1">
    <citation type="submission" date="2014-01" db="EMBL/GenBank/DDBJ databases">
        <authorList>
            <person name="Zhang G."/>
            <person name="Jin J."/>
            <person name="Li Z.J."/>
            <person name="Wang S.W."/>
            <person name="Chen S.J."/>
            <person name="Wang S.M."/>
            <person name="Wang X.T."/>
            <person name="Li Y.H."/>
            <person name="Wang J."/>
            <person name="Yang C.K."/>
            <person name="Wang L."/>
        </authorList>
    </citation>
    <scope>NUCLEOTIDE SEQUENCE [LARGE SCALE GENOMIC DNA]</scope>
</reference>